<dbReference type="InterPro" id="IPR001638">
    <property type="entry name" value="Solute-binding_3/MltF_N"/>
</dbReference>
<comment type="similarity">
    <text evidence="2 4">Belongs to the bacterial solute-binding protein 3 family.</text>
</comment>
<dbReference type="PANTHER" id="PTHR35936">
    <property type="entry name" value="MEMBRANE-BOUND LYTIC MUREIN TRANSGLYCOSYLASE F"/>
    <property type="match status" value="1"/>
</dbReference>
<dbReference type="InterPro" id="IPR018313">
    <property type="entry name" value="SBP_3_CS"/>
</dbReference>
<evidence type="ECO:0000256" key="5">
    <source>
        <dbReference type="SAM" id="SignalP"/>
    </source>
</evidence>
<comment type="caution">
    <text evidence="7">The sequence shown here is derived from an EMBL/GenBank/DDBJ whole genome shotgun (WGS) entry which is preliminary data.</text>
</comment>
<reference evidence="7 8" key="1">
    <citation type="journal article" date="2015" name="Genome Announc.">
        <title>Expanding the biotechnology potential of lactobacilli through comparative genomics of 213 strains and associated genera.</title>
        <authorList>
            <person name="Sun Z."/>
            <person name="Harris H.M."/>
            <person name="McCann A."/>
            <person name="Guo C."/>
            <person name="Argimon S."/>
            <person name="Zhang W."/>
            <person name="Yang X."/>
            <person name="Jeffery I.B."/>
            <person name="Cooney J.C."/>
            <person name="Kagawa T.F."/>
            <person name="Liu W."/>
            <person name="Song Y."/>
            <person name="Salvetti E."/>
            <person name="Wrobel A."/>
            <person name="Rasinkangas P."/>
            <person name="Parkhill J."/>
            <person name="Rea M.C."/>
            <person name="O'Sullivan O."/>
            <person name="Ritari J."/>
            <person name="Douillard F.P."/>
            <person name="Paul Ross R."/>
            <person name="Yang R."/>
            <person name="Briner A.E."/>
            <person name="Felis G.E."/>
            <person name="de Vos W.M."/>
            <person name="Barrangou R."/>
            <person name="Klaenhammer T.R."/>
            <person name="Caufield P.W."/>
            <person name="Cui Y."/>
            <person name="Zhang H."/>
            <person name="O'Toole P.W."/>
        </authorList>
    </citation>
    <scope>NUCLEOTIDE SEQUENCE [LARGE SCALE GENOMIC DNA]</scope>
    <source>
        <strain evidence="7 8">DSM 20178</strain>
    </source>
</reference>
<evidence type="ECO:0000313" key="8">
    <source>
        <dbReference type="Proteomes" id="UP000051984"/>
    </source>
</evidence>
<feature type="domain" description="Solute-binding protein family 3/N-terminal" evidence="6">
    <location>
        <begin position="46"/>
        <end position="267"/>
    </location>
</feature>
<feature type="signal peptide" evidence="5">
    <location>
        <begin position="1"/>
        <end position="25"/>
    </location>
</feature>
<evidence type="ECO:0000256" key="2">
    <source>
        <dbReference type="ARBA" id="ARBA00010333"/>
    </source>
</evidence>
<gene>
    <name evidence="7" type="ORF">FD51_GL001883</name>
</gene>
<evidence type="ECO:0000256" key="1">
    <source>
        <dbReference type="ARBA" id="ARBA00004196"/>
    </source>
</evidence>
<keyword evidence="3 5" id="KW-0732">Signal</keyword>
<dbReference type="PROSITE" id="PS51257">
    <property type="entry name" value="PROKAR_LIPOPROTEIN"/>
    <property type="match status" value="1"/>
</dbReference>
<dbReference type="EMBL" id="AZCT01000024">
    <property type="protein sequence ID" value="KRK10202.1"/>
    <property type="molecule type" value="Genomic_DNA"/>
</dbReference>
<evidence type="ECO:0000313" key="7">
    <source>
        <dbReference type="EMBL" id="KRK10202.1"/>
    </source>
</evidence>
<dbReference type="SUPFAM" id="SSF53850">
    <property type="entry name" value="Periplasmic binding protein-like II"/>
    <property type="match status" value="1"/>
</dbReference>
<dbReference type="AlphaFoldDB" id="A0A0R1ESD3"/>
<dbReference type="PANTHER" id="PTHR35936:SF34">
    <property type="entry name" value="ABC TRANSPORTER EXTRACELLULAR-BINDING PROTEIN YCKB-RELATED"/>
    <property type="match status" value="1"/>
</dbReference>
<evidence type="ECO:0000259" key="6">
    <source>
        <dbReference type="SMART" id="SM00062"/>
    </source>
</evidence>
<proteinExistence type="inferred from homology"/>
<feature type="chain" id="PRO_5038696989" evidence="5">
    <location>
        <begin position="26"/>
        <end position="271"/>
    </location>
</feature>
<dbReference type="eggNOG" id="COG0834">
    <property type="taxonomic scope" value="Bacteria"/>
</dbReference>
<dbReference type="PROSITE" id="PS01039">
    <property type="entry name" value="SBP_BACTERIAL_3"/>
    <property type="match status" value="1"/>
</dbReference>
<dbReference type="Pfam" id="PF00497">
    <property type="entry name" value="SBP_bac_3"/>
    <property type="match status" value="1"/>
</dbReference>
<dbReference type="GO" id="GO:0030313">
    <property type="term" value="C:cell envelope"/>
    <property type="evidence" value="ECO:0007669"/>
    <property type="project" value="UniProtKB-SubCell"/>
</dbReference>
<organism evidence="7 8">
    <name type="scientific">Lacticaseibacillus zeae DSM 20178 = KCTC 3804</name>
    <dbReference type="NCBI Taxonomy" id="1423816"/>
    <lineage>
        <taxon>Bacteria</taxon>
        <taxon>Bacillati</taxon>
        <taxon>Bacillota</taxon>
        <taxon>Bacilli</taxon>
        <taxon>Lactobacillales</taxon>
        <taxon>Lactobacillaceae</taxon>
        <taxon>Lacticaseibacillus</taxon>
    </lineage>
</organism>
<evidence type="ECO:0000256" key="4">
    <source>
        <dbReference type="RuleBase" id="RU003744"/>
    </source>
</evidence>
<dbReference type="PATRIC" id="fig|1423816.3.peg.1955"/>
<name>A0A0R1ESD3_LACZE</name>
<dbReference type="Proteomes" id="UP000051984">
    <property type="component" value="Unassembled WGS sequence"/>
</dbReference>
<protein>
    <submittedName>
        <fullName evidence="7">Amino acid ABC transporter substrate-binding protein</fullName>
    </submittedName>
</protein>
<accession>A0A0R1ESD3</accession>
<dbReference type="SMART" id="SM00062">
    <property type="entry name" value="PBPb"/>
    <property type="match status" value="1"/>
</dbReference>
<comment type="subcellular location">
    <subcellularLocation>
        <location evidence="1">Cell envelope</location>
    </subcellularLocation>
</comment>
<dbReference type="Gene3D" id="3.40.190.10">
    <property type="entry name" value="Periplasmic binding protein-like II"/>
    <property type="match status" value="2"/>
</dbReference>
<evidence type="ECO:0000256" key="3">
    <source>
        <dbReference type="ARBA" id="ARBA00022729"/>
    </source>
</evidence>
<sequence length="271" mass="29357">MMLKKKLWFLLPIMALVAFTLTACSSGSSSTSKSSDVKTELINKNELTIGLEGTYAPFSYRKDGKLQGFEVELGKALAKKVGVKAKFVPTQWDSLIAGLGSQKFDLVLNNIAETPQRKKVYAFTTPYMYSRYALITRSDDTSIKQLSDIKGKKFVEGTGTPNAALAKKYGATITPSGDFTVSLNLVKEKRADGTINSSAAWYAYAKSNSTAGLKSQTLTTSAAKPDDIAGMVSKKSPKLQAALSKGIKELRKDGTLKKLSQKYFGADLTTK</sequence>